<evidence type="ECO:0000313" key="6">
    <source>
        <dbReference type="Proteomes" id="UP001178507"/>
    </source>
</evidence>
<dbReference type="InterPro" id="IPR032675">
    <property type="entry name" value="LRR_dom_sf"/>
</dbReference>
<sequence>MQEGWPCRSMKAFVQGFLSAPWHRAPAVQRLALELSLNGAGEAVAELLNALPALRSLQLGPSCSLDADVLASLASAQALAQLTCLEFEGARAETWSLAPLVSSARQLQVLDLSDSDFGDADAQQLAAASLGPLLLSRLAFRRCRLRTPAGAVAVARILNSFGKVRHFSIQANAWRAEAHRAFAEQLAAPAAEGLLSLQAGYGAQPVPEAFSEQGRRLHFLSHFGVGLWLSAVLLRLERLQELRLERLPVGVVTFQILRRRLREPLALQTLILWGCTGLTEWQAGRELAGFLTNCPHLERLDLAQSDATEAFLREIDSFRDACPGDKRCESLLQAIDVVEERLVMPKLPPQLKQQLFKTPKLRQHLAMASSPRVERESELEATQAQSLLDLAELSGPDSAGANN</sequence>
<protein>
    <submittedName>
        <fullName evidence="5">Uncharacterized protein</fullName>
    </submittedName>
</protein>
<feature type="region of interest" description="Disordered" evidence="4">
    <location>
        <begin position="367"/>
        <end position="403"/>
    </location>
</feature>
<keyword evidence="3" id="KW-0677">Repeat</keyword>
<dbReference type="GO" id="GO:0005829">
    <property type="term" value="C:cytosol"/>
    <property type="evidence" value="ECO:0007669"/>
    <property type="project" value="TreeGrafter"/>
</dbReference>
<dbReference type="GO" id="GO:0031267">
    <property type="term" value="F:small GTPase binding"/>
    <property type="evidence" value="ECO:0007669"/>
    <property type="project" value="TreeGrafter"/>
</dbReference>
<accession>A0AA36JTN1</accession>
<dbReference type="SUPFAM" id="SSF52047">
    <property type="entry name" value="RNI-like"/>
    <property type="match status" value="1"/>
</dbReference>
<evidence type="ECO:0000256" key="4">
    <source>
        <dbReference type="SAM" id="MobiDB-lite"/>
    </source>
</evidence>
<dbReference type="GO" id="GO:0006913">
    <property type="term" value="P:nucleocytoplasmic transport"/>
    <property type="evidence" value="ECO:0007669"/>
    <property type="project" value="TreeGrafter"/>
</dbReference>
<dbReference type="PANTHER" id="PTHR24113">
    <property type="entry name" value="RAN GTPASE-ACTIVATING PROTEIN 1"/>
    <property type="match status" value="1"/>
</dbReference>
<name>A0AA36JTN1_9DINO</name>
<dbReference type="Gene3D" id="3.80.10.10">
    <property type="entry name" value="Ribonuclease Inhibitor"/>
    <property type="match status" value="2"/>
</dbReference>
<reference evidence="5" key="1">
    <citation type="submission" date="2023-08" db="EMBL/GenBank/DDBJ databases">
        <authorList>
            <person name="Chen Y."/>
            <person name="Shah S."/>
            <person name="Dougan E. K."/>
            <person name="Thang M."/>
            <person name="Chan C."/>
        </authorList>
    </citation>
    <scope>NUCLEOTIDE SEQUENCE</scope>
</reference>
<dbReference type="AlphaFoldDB" id="A0AA36JTN1"/>
<evidence type="ECO:0000256" key="2">
    <source>
        <dbReference type="ARBA" id="ARBA00022614"/>
    </source>
</evidence>
<organism evidence="5 6">
    <name type="scientific">Effrenium voratum</name>
    <dbReference type="NCBI Taxonomy" id="2562239"/>
    <lineage>
        <taxon>Eukaryota</taxon>
        <taxon>Sar</taxon>
        <taxon>Alveolata</taxon>
        <taxon>Dinophyceae</taxon>
        <taxon>Suessiales</taxon>
        <taxon>Symbiodiniaceae</taxon>
        <taxon>Effrenium</taxon>
    </lineage>
</organism>
<keyword evidence="1" id="KW-0343">GTPase activation</keyword>
<evidence type="ECO:0000256" key="3">
    <source>
        <dbReference type="ARBA" id="ARBA00022737"/>
    </source>
</evidence>
<dbReference type="InterPro" id="IPR027038">
    <property type="entry name" value="RanGap"/>
</dbReference>
<dbReference type="PANTHER" id="PTHR24113:SF12">
    <property type="entry name" value="RAN GTPASE-ACTIVATING PROTEIN 1"/>
    <property type="match status" value="1"/>
</dbReference>
<dbReference type="GO" id="GO:0005096">
    <property type="term" value="F:GTPase activator activity"/>
    <property type="evidence" value="ECO:0007669"/>
    <property type="project" value="UniProtKB-KW"/>
</dbReference>
<evidence type="ECO:0000256" key="1">
    <source>
        <dbReference type="ARBA" id="ARBA00022468"/>
    </source>
</evidence>
<gene>
    <name evidence="5" type="ORF">EVOR1521_LOCUS31795</name>
</gene>
<dbReference type="Proteomes" id="UP001178507">
    <property type="component" value="Unassembled WGS sequence"/>
</dbReference>
<dbReference type="EMBL" id="CAUJNA010003860">
    <property type="protein sequence ID" value="CAJ1411148.1"/>
    <property type="molecule type" value="Genomic_DNA"/>
</dbReference>
<keyword evidence="6" id="KW-1185">Reference proteome</keyword>
<proteinExistence type="predicted"/>
<keyword evidence="2" id="KW-0433">Leucine-rich repeat</keyword>
<dbReference type="GO" id="GO:0005634">
    <property type="term" value="C:nucleus"/>
    <property type="evidence" value="ECO:0007669"/>
    <property type="project" value="TreeGrafter"/>
</dbReference>
<dbReference type="GO" id="GO:0048471">
    <property type="term" value="C:perinuclear region of cytoplasm"/>
    <property type="evidence" value="ECO:0007669"/>
    <property type="project" value="TreeGrafter"/>
</dbReference>
<evidence type="ECO:0000313" key="5">
    <source>
        <dbReference type="EMBL" id="CAJ1411148.1"/>
    </source>
</evidence>
<comment type="caution">
    <text evidence="5">The sequence shown here is derived from an EMBL/GenBank/DDBJ whole genome shotgun (WGS) entry which is preliminary data.</text>
</comment>